<dbReference type="GO" id="GO:0016614">
    <property type="term" value="F:oxidoreductase activity, acting on CH-OH group of donors"/>
    <property type="evidence" value="ECO:0007669"/>
    <property type="project" value="UniProtKB-ARBA"/>
</dbReference>
<feature type="binding site" evidence="7">
    <location>
        <position position="300"/>
    </location>
    <ligand>
        <name>glyoxylate</name>
        <dbReference type="ChEBI" id="CHEBI:36655"/>
    </ligand>
</feature>
<feature type="binding site" evidence="7">
    <location>
        <position position="297"/>
    </location>
    <ligand>
        <name>glyoxylate</name>
        <dbReference type="ChEBI" id="CHEBI:36655"/>
    </ligand>
</feature>
<sequence length="407" mass="44203">MTSVAFPPDARPGRGATRRLRRVLSLDDFEAVARSFLPRPIFGYVAGGSETCATLRDNRTAFAEWAMLPTTLVDTSTRSQKRTLFGIDYSSPFGISPVGFSALSAYRGDLVLAQGARRAGIPMIMSGASLIRLEDVASAVPGVWFQAYLPGDERTILAMLDRIERAGIGTLVLTVDMPVISNRENNHRTGFSAPLNPTPRLAWDGLVRPRWTVGTFLHTIVRHGMPHFENSTVERGPAIVARNLARHMPNRDRLDWSHVDLIRKHWSGRFVIKGILTPGDATKARESGVDGVIVSNHGGRQMDCLPSPLRVLPDIVNAIGGAIPVMLDSGVRRGTDVLKALALGADFVFLGRPFIYAAAIGGEAGVAHAHRLLAEEVDRDMSLLGIISLSQLSRRHLMRIAGEAGTV</sequence>
<evidence type="ECO:0000313" key="10">
    <source>
        <dbReference type="Proteomes" id="UP000193083"/>
    </source>
</evidence>
<keyword evidence="3 7" id="KW-0288">FMN</keyword>
<dbReference type="AlphaFoldDB" id="A0A1X7MV37"/>
<dbReference type="SUPFAM" id="SSF51395">
    <property type="entry name" value="FMN-linked oxidoreductases"/>
    <property type="match status" value="1"/>
</dbReference>
<dbReference type="InterPro" id="IPR013785">
    <property type="entry name" value="Aldolase_TIM"/>
</dbReference>
<feature type="binding site" evidence="7">
    <location>
        <begin position="97"/>
        <end position="99"/>
    </location>
    <ligand>
        <name>FMN</name>
        <dbReference type="ChEBI" id="CHEBI:58210"/>
    </ligand>
</feature>
<feature type="binding site" evidence="7">
    <location>
        <begin position="328"/>
        <end position="332"/>
    </location>
    <ligand>
        <name>FMN</name>
        <dbReference type="ChEBI" id="CHEBI:58210"/>
    </ligand>
</feature>
<protein>
    <submittedName>
        <fullName evidence="9">L-lactate dehydrogenase (Cytochrome)</fullName>
    </submittedName>
</protein>
<evidence type="ECO:0000256" key="1">
    <source>
        <dbReference type="ARBA" id="ARBA00001917"/>
    </source>
</evidence>
<name>A0A1X7MV37_9HYPH</name>
<feature type="binding site" evidence="7">
    <location>
        <position position="146"/>
    </location>
    <ligand>
        <name>FMN</name>
        <dbReference type="ChEBI" id="CHEBI:58210"/>
    </ligand>
</feature>
<reference evidence="9 10" key="1">
    <citation type="submission" date="2017-04" db="EMBL/GenBank/DDBJ databases">
        <authorList>
            <person name="Afonso C.L."/>
            <person name="Miller P.J."/>
            <person name="Scott M.A."/>
            <person name="Spackman E."/>
            <person name="Goraichik I."/>
            <person name="Dimitrov K.M."/>
            <person name="Suarez D.L."/>
            <person name="Swayne D.E."/>
        </authorList>
    </citation>
    <scope>NUCLEOTIDE SEQUENCE [LARGE SCALE GENOMIC DNA]</scope>
    <source>
        <strain evidence="9 10">B5P</strain>
    </source>
</reference>
<feature type="binding site" evidence="7">
    <location>
        <begin position="351"/>
        <end position="352"/>
    </location>
    <ligand>
        <name>FMN</name>
        <dbReference type="ChEBI" id="CHEBI:58210"/>
    </ligand>
</feature>
<dbReference type="PROSITE" id="PS00557">
    <property type="entry name" value="FMN_HYDROXY_ACID_DH_1"/>
    <property type="match status" value="1"/>
</dbReference>
<dbReference type="CDD" id="cd02809">
    <property type="entry name" value="alpha_hydroxyacid_oxid_FMN"/>
    <property type="match status" value="1"/>
</dbReference>
<dbReference type="Gene3D" id="3.20.20.70">
    <property type="entry name" value="Aldolase class I"/>
    <property type="match status" value="1"/>
</dbReference>
<dbReference type="PANTHER" id="PTHR10578">
    <property type="entry name" value="S -2-HYDROXY-ACID OXIDASE-RELATED"/>
    <property type="match status" value="1"/>
</dbReference>
<keyword evidence="2 7" id="KW-0285">Flavoprotein</keyword>
<feature type="binding site" evidence="7">
    <location>
        <position position="126"/>
    </location>
    <ligand>
        <name>FMN</name>
        <dbReference type="ChEBI" id="CHEBI:58210"/>
    </ligand>
</feature>
<keyword evidence="4" id="KW-0560">Oxidoreductase</keyword>
<dbReference type="Pfam" id="PF01070">
    <property type="entry name" value="FMN_dh"/>
    <property type="match status" value="1"/>
</dbReference>
<evidence type="ECO:0000313" key="9">
    <source>
        <dbReference type="EMBL" id="SMH28222.1"/>
    </source>
</evidence>
<feature type="active site" description="Proton acceptor" evidence="6">
    <location>
        <position position="297"/>
    </location>
</feature>
<dbReference type="PROSITE" id="PS51349">
    <property type="entry name" value="FMN_HYDROXY_ACID_DH_2"/>
    <property type="match status" value="1"/>
</dbReference>
<gene>
    <name evidence="9" type="ORF">SAMN02982922_0746</name>
</gene>
<evidence type="ECO:0000256" key="3">
    <source>
        <dbReference type="ARBA" id="ARBA00022643"/>
    </source>
</evidence>
<dbReference type="FunFam" id="3.20.20.70:FF:000029">
    <property type="entry name" value="L-lactate dehydrogenase"/>
    <property type="match status" value="1"/>
</dbReference>
<dbReference type="InterPro" id="IPR037396">
    <property type="entry name" value="FMN_HAD"/>
</dbReference>
<dbReference type="EMBL" id="FXBL01000004">
    <property type="protein sequence ID" value="SMH28222.1"/>
    <property type="molecule type" value="Genomic_DNA"/>
</dbReference>
<dbReference type="PANTHER" id="PTHR10578:SF143">
    <property type="entry name" value="FMN-DEPENDENT ALPHA-HYDROXY ACID DEHYDROGENASE PB1A11.03"/>
    <property type="match status" value="1"/>
</dbReference>
<dbReference type="PIRSF" id="PIRSF000138">
    <property type="entry name" value="Al-hdrx_acd_dh"/>
    <property type="match status" value="1"/>
</dbReference>
<dbReference type="Proteomes" id="UP000193083">
    <property type="component" value="Unassembled WGS sequence"/>
</dbReference>
<dbReference type="RefSeq" id="WP_085462911.1">
    <property type="nucleotide sequence ID" value="NZ_FXBL01000004.1"/>
</dbReference>
<dbReference type="InterPro" id="IPR012133">
    <property type="entry name" value="Alpha-hydoxy_acid_DH_FMN"/>
</dbReference>
<feature type="binding site" evidence="7">
    <location>
        <position position="273"/>
    </location>
    <ligand>
        <name>FMN</name>
        <dbReference type="ChEBI" id="CHEBI:58210"/>
    </ligand>
</feature>
<accession>A0A1X7MV37</accession>
<feature type="binding site" evidence="7">
    <location>
        <position position="148"/>
    </location>
    <ligand>
        <name>glyoxylate</name>
        <dbReference type="ChEBI" id="CHEBI:36655"/>
    </ligand>
</feature>
<organism evidence="9 10">
    <name type="scientific">Mesorhizobium australicum</name>
    <dbReference type="NCBI Taxonomy" id="536018"/>
    <lineage>
        <taxon>Bacteria</taxon>
        <taxon>Pseudomonadati</taxon>
        <taxon>Pseudomonadota</taxon>
        <taxon>Alphaproteobacteria</taxon>
        <taxon>Hyphomicrobiales</taxon>
        <taxon>Phyllobacteriaceae</taxon>
        <taxon>Mesorhizobium</taxon>
    </lineage>
</organism>
<evidence type="ECO:0000256" key="5">
    <source>
        <dbReference type="ARBA" id="ARBA00024042"/>
    </source>
</evidence>
<dbReference type="InterPro" id="IPR008259">
    <property type="entry name" value="FMN_hydac_DH_AS"/>
</dbReference>
<evidence type="ECO:0000256" key="2">
    <source>
        <dbReference type="ARBA" id="ARBA00022630"/>
    </source>
</evidence>
<dbReference type="GO" id="GO:0010181">
    <property type="term" value="F:FMN binding"/>
    <property type="evidence" value="ECO:0007669"/>
    <property type="project" value="InterPro"/>
</dbReference>
<proteinExistence type="inferred from homology"/>
<keyword evidence="10" id="KW-1185">Reference proteome</keyword>
<dbReference type="InterPro" id="IPR000262">
    <property type="entry name" value="FMN-dep_DH"/>
</dbReference>
<feature type="binding site" evidence="7">
    <location>
        <position position="44"/>
    </location>
    <ligand>
        <name>glyoxylate</name>
        <dbReference type="ChEBI" id="CHEBI:36655"/>
    </ligand>
</feature>
<feature type="domain" description="FMN hydroxy acid dehydrogenase" evidence="8">
    <location>
        <begin position="18"/>
        <end position="402"/>
    </location>
</feature>
<feature type="binding site" evidence="7">
    <location>
        <position position="183"/>
    </location>
    <ligand>
        <name>glyoxylate</name>
        <dbReference type="ChEBI" id="CHEBI:36655"/>
    </ligand>
</feature>
<evidence type="ECO:0000259" key="8">
    <source>
        <dbReference type="PROSITE" id="PS51349"/>
    </source>
</evidence>
<dbReference type="OrthoDB" id="9770452at2"/>
<comment type="cofactor">
    <cofactor evidence="1">
        <name>FMN</name>
        <dbReference type="ChEBI" id="CHEBI:58210"/>
    </cofactor>
</comment>
<evidence type="ECO:0000256" key="7">
    <source>
        <dbReference type="PIRSR" id="PIRSR000138-2"/>
    </source>
</evidence>
<evidence type="ECO:0000256" key="6">
    <source>
        <dbReference type="PIRSR" id="PIRSR000138-1"/>
    </source>
</evidence>
<feature type="binding site" evidence="7">
    <location>
        <position position="295"/>
    </location>
    <ligand>
        <name>FMN</name>
        <dbReference type="ChEBI" id="CHEBI:58210"/>
    </ligand>
</feature>
<comment type="similarity">
    <text evidence="5">Belongs to the FMN-dependent alpha-hydroxy acid dehydrogenase family.</text>
</comment>
<evidence type="ECO:0000256" key="4">
    <source>
        <dbReference type="ARBA" id="ARBA00023002"/>
    </source>
</evidence>
<feature type="binding site" evidence="7">
    <location>
        <position position="174"/>
    </location>
    <ligand>
        <name>FMN</name>
        <dbReference type="ChEBI" id="CHEBI:58210"/>
    </ligand>
</feature>